<dbReference type="Gene3D" id="1.20.120.450">
    <property type="entry name" value="dinb family like domain"/>
    <property type="match status" value="1"/>
</dbReference>
<feature type="domain" description="DinB-like" evidence="1">
    <location>
        <begin position="21"/>
        <end position="148"/>
    </location>
</feature>
<dbReference type="AlphaFoldDB" id="A0A2P8FZR7"/>
<keyword evidence="3" id="KW-1185">Reference proteome</keyword>
<dbReference type="Pfam" id="PF12867">
    <property type="entry name" value="DinB_2"/>
    <property type="match status" value="1"/>
</dbReference>
<accession>A0A2P8FZR7</accession>
<sequence length="153" mass="17816">MEKKQVLEAYKEYEIYLASLQTAIQDEKVAHTPCTEGKWSVAQIVRHLAEWDRFVREERLPHMKEGASLEGFEDVDEFNRQAVEGVEEMKFPEILVHAQKERALLRQAIERMDEASWHARFTAGGKETSPAEYFGGMLEHDQHHIEEINSFLT</sequence>
<proteinExistence type="predicted"/>
<organism evidence="2 3">
    <name type="scientific">Planomicrobium soli</name>
    <dbReference type="NCBI Taxonomy" id="1176648"/>
    <lineage>
        <taxon>Bacteria</taxon>
        <taxon>Bacillati</taxon>
        <taxon>Bacillota</taxon>
        <taxon>Bacilli</taxon>
        <taxon>Bacillales</taxon>
        <taxon>Caryophanaceae</taxon>
        <taxon>Planomicrobium</taxon>
    </lineage>
</organism>
<evidence type="ECO:0000259" key="1">
    <source>
        <dbReference type="Pfam" id="PF12867"/>
    </source>
</evidence>
<evidence type="ECO:0000313" key="3">
    <source>
        <dbReference type="Proteomes" id="UP000242682"/>
    </source>
</evidence>
<name>A0A2P8FZR7_9BACL</name>
<reference evidence="2 3" key="1">
    <citation type="submission" date="2018-03" db="EMBL/GenBank/DDBJ databases">
        <title>Genomic Encyclopedia of Type Strains, Phase III (KMG-III): the genomes of soil and plant-associated and newly described type strains.</title>
        <authorList>
            <person name="Whitman W."/>
        </authorList>
    </citation>
    <scope>NUCLEOTIDE SEQUENCE [LARGE SCALE GENOMIC DNA]</scope>
    <source>
        <strain evidence="2 3">CGMCC 1.12259</strain>
    </source>
</reference>
<evidence type="ECO:0000313" key="2">
    <source>
        <dbReference type="EMBL" id="PSL27135.1"/>
    </source>
</evidence>
<protein>
    <submittedName>
        <fullName evidence="2">DinB family protein</fullName>
    </submittedName>
</protein>
<dbReference type="InterPro" id="IPR024775">
    <property type="entry name" value="DinB-like"/>
</dbReference>
<dbReference type="Proteomes" id="UP000242682">
    <property type="component" value="Unassembled WGS sequence"/>
</dbReference>
<dbReference type="SUPFAM" id="SSF109854">
    <property type="entry name" value="DinB/YfiT-like putative metalloenzymes"/>
    <property type="match status" value="1"/>
</dbReference>
<gene>
    <name evidence="2" type="ORF">B0H99_11838</name>
</gene>
<dbReference type="RefSeq" id="WP_181313689.1">
    <property type="nucleotide sequence ID" value="NZ_PYAT01000018.1"/>
</dbReference>
<dbReference type="EMBL" id="PYAT01000018">
    <property type="protein sequence ID" value="PSL27135.1"/>
    <property type="molecule type" value="Genomic_DNA"/>
</dbReference>
<dbReference type="InterPro" id="IPR034660">
    <property type="entry name" value="DinB/YfiT-like"/>
</dbReference>
<comment type="caution">
    <text evidence="2">The sequence shown here is derived from an EMBL/GenBank/DDBJ whole genome shotgun (WGS) entry which is preliminary data.</text>
</comment>